<dbReference type="PIRSF" id="PIRSF017184">
    <property type="entry name" value="Nnr"/>
    <property type="match status" value="1"/>
</dbReference>
<dbReference type="PANTHER" id="PTHR12592:SF0">
    <property type="entry name" value="ATP-DEPENDENT (S)-NAD(P)H-HYDRATE DEHYDRATASE"/>
    <property type="match status" value="1"/>
</dbReference>
<comment type="catalytic activity">
    <reaction evidence="2 18 19">
        <text>(6R)-NADPHX = (6S)-NADPHX</text>
        <dbReference type="Rhea" id="RHEA:32227"/>
        <dbReference type="ChEBI" id="CHEBI:64076"/>
        <dbReference type="ChEBI" id="CHEBI:64077"/>
        <dbReference type="EC" id="5.1.99.6"/>
    </reaction>
</comment>
<organism evidence="22 23">
    <name type="scientific">Marinobacterium stanieri</name>
    <dbReference type="NCBI Taxonomy" id="49186"/>
    <lineage>
        <taxon>Bacteria</taxon>
        <taxon>Pseudomonadati</taxon>
        <taxon>Pseudomonadota</taxon>
        <taxon>Gammaproteobacteria</taxon>
        <taxon>Oceanospirillales</taxon>
        <taxon>Oceanospirillaceae</taxon>
        <taxon>Marinobacterium</taxon>
    </lineage>
</organism>
<dbReference type="GO" id="GO:0046872">
    <property type="term" value="F:metal ion binding"/>
    <property type="evidence" value="ECO:0007669"/>
    <property type="project" value="UniProtKB-UniRule"/>
</dbReference>
<evidence type="ECO:0000256" key="4">
    <source>
        <dbReference type="ARBA" id="ARBA00009524"/>
    </source>
</evidence>
<keyword evidence="12 17" id="KW-0456">Lyase</keyword>
<feature type="binding site" evidence="18">
    <location>
        <position position="66"/>
    </location>
    <ligand>
        <name>K(+)</name>
        <dbReference type="ChEBI" id="CHEBI:29103"/>
    </ligand>
</feature>
<dbReference type="InterPro" id="IPR029056">
    <property type="entry name" value="Ribokinase-like"/>
</dbReference>
<dbReference type="InterPro" id="IPR000631">
    <property type="entry name" value="CARKD"/>
</dbReference>
<dbReference type="EMBL" id="FTMN01000006">
    <property type="protein sequence ID" value="SIQ56860.1"/>
    <property type="molecule type" value="Genomic_DNA"/>
</dbReference>
<dbReference type="GO" id="GO:0052855">
    <property type="term" value="F:ADP-dependent NAD(P)H-hydrate dehydratase activity"/>
    <property type="evidence" value="ECO:0007669"/>
    <property type="project" value="UniProtKB-UniRule"/>
</dbReference>
<evidence type="ECO:0000256" key="10">
    <source>
        <dbReference type="ARBA" id="ARBA00023027"/>
    </source>
</evidence>
<evidence type="ECO:0000256" key="18">
    <source>
        <dbReference type="HAMAP-Rule" id="MF_01966"/>
    </source>
</evidence>
<comment type="function">
    <text evidence="14 19">Bifunctional enzyme that catalyzes the epimerization of the S- and R-forms of NAD(P)HX and the dehydration of the S-form of NAD(P)HX at the expense of ADP, which is converted to AMP. This allows the repair of both epimers of NAD(P)HX, a damaged form of NAD(P)H that is a result of enzymatic or heat-dependent hydration.</text>
</comment>
<dbReference type="EC" id="5.1.99.6" evidence="19"/>
<evidence type="ECO:0000256" key="2">
    <source>
        <dbReference type="ARBA" id="ARBA00000909"/>
    </source>
</evidence>
<dbReference type="Gene3D" id="3.40.50.10260">
    <property type="entry name" value="YjeF N-terminal domain"/>
    <property type="match status" value="1"/>
</dbReference>
<evidence type="ECO:0000256" key="14">
    <source>
        <dbReference type="ARBA" id="ARBA00025153"/>
    </source>
</evidence>
<comment type="function">
    <text evidence="18">Catalyzes the epimerization of the S- and R-forms of NAD(P)HX, a damaged form of NAD(P)H that is a result of enzymatic or heat-dependent hydration. This is a prerequisite for the S-specific NAD(P)H-hydrate dehydratase to allow the repair of both epimers of NAD(P)HX.</text>
</comment>
<dbReference type="eggNOG" id="COG0062">
    <property type="taxonomic scope" value="Bacteria"/>
</dbReference>
<feature type="binding site" evidence="17">
    <location>
        <begin position="413"/>
        <end position="417"/>
    </location>
    <ligand>
        <name>AMP</name>
        <dbReference type="ChEBI" id="CHEBI:456215"/>
    </ligand>
</feature>
<dbReference type="CDD" id="cd01171">
    <property type="entry name" value="YXKO-related"/>
    <property type="match status" value="1"/>
</dbReference>
<keyword evidence="5 18" id="KW-0479">Metal-binding</keyword>
<feature type="binding site" evidence="18">
    <location>
        <position position="167"/>
    </location>
    <ligand>
        <name>K(+)</name>
        <dbReference type="ChEBI" id="CHEBI:29103"/>
    </ligand>
</feature>
<feature type="domain" description="YjeF N-terminal" evidence="21">
    <location>
        <begin position="17"/>
        <end position="221"/>
    </location>
</feature>
<dbReference type="GO" id="GO:0005524">
    <property type="term" value="F:ATP binding"/>
    <property type="evidence" value="ECO:0007669"/>
    <property type="project" value="UniProtKB-UniRule"/>
</dbReference>
<dbReference type="SUPFAM" id="SSF53613">
    <property type="entry name" value="Ribokinase-like"/>
    <property type="match status" value="1"/>
</dbReference>
<dbReference type="GO" id="GO:0046496">
    <property type="term" value="P:nicotinamide nucleotide metabolic process"/>
    <property type="evidence" value="ECO:0007669"/>
    <property type="project" value="UniProtKB-UniRule"/>
</dbReference>
<comment type="cofactor">
    <cofactor evidence="17">
        <name>Mg(2+)</name>
        <dbReference type="ChEBI" id="CHEBI:18420"/>
    </cofactor>
</comment>
<comment type="catalytic activity">
    <reaction evidence="15 17 19">
        <text>(6S)-NADHX + ADP = AMP + phosphate + NADH + H(+)</text>
        <dbReference type="Rhea" id="RHEA:32223"/>
        <dbReference type="ChEBI" id="CHEBI:15378"/>
        <dbReference type="ChEBI" id="CHEBI:43474"/>
        <dbReference type="ChEBI" id="CHEBI:57945"/>
        <dbReference type="ChEBI" id="CHEBI:64074"/>
        <dbReference type="ChEBI" id="CHEBI:456215"/>
        <dbReference type="ChEBI" id="CHEBI:456216"/>
        <dbReference type="EC" id="4.2.1.136"/>
    </reaction>
</comment>
<feature type="binding site" evidence="18">
    <location>
        <position position="164"/>
    </location>
    <ligand>
        <name>(6S)-NADPHX</name>
        <dbReference type="ChEBI" id="CHEBI:64076"/>
    </ligand>
</feature>
<evidence type="ECO:0000256" key="15">
    <source>
        <dbReference type="ARBA" id="ARBA00048238"/>
    </source>
</evidence>
<dbReference type="GO" id="GO:0052856">
    <property type="term" value="F:NAD(P)HX epimerase activity"/>
    <property type="evidence" value="ECO:0007669"/>
    <property type="project" value="UniProtKB-UniRule"/>
</dbReference>
<gene>
    <name evidence="18" type="primary">nnrE</name>
    <name evidence="17" type="synonym">nnrD</name>
    <name evidence="22" type="ORF">SAMN05421647_10630</name>
</gene>
<evidence type="ECO:0000256" key="17">
    <source>
        <dbReference type="HAMAP-Rule" id="MF_01965"/>
    </source>
</evidence>
<dbReference type="Pfam" id="PF03853">
    <property type="entry name" value="YjeF_N"/>
    <property type="match status" value="1"/>
</dbReference>
<proteinExistence type="inferred from homology"/>
<evidence type="ECO:0000256" key="1">
    <source>
        <dbReference type="ARBA" id="ARBA00000013"/>
    </source>
</evidence>
<dbReference type="InterPro" id="IPR017953">
    <property type="entry name" value="Carbohydrate_kinase_pred_CS"/>
</dbReference>
<evidence type="ECO:0000256" key="6">
    <source>
        <dbReference type="ARBA" id="ARBA00022741"/>
    </source>
</evidence>
<keyword evidence="11 18" id="KW-0413">Isomerase</keyword>
<evidence type="ECO:0000313" key="22">
    <source>
        <dbReference type="EMBL" id="SIQ56860.1"/>
    </source>
</evidence>
<comment type="catalytic activity">
    <reaction evidence="16 17 19">
        <text>(6S)-NADPHX + ADP = AMP + phosphate + NADPH + H(+)</text>
        <dbReference type="Rhea" id="RHEA:32235"/>
        <dbReference type="ChEBI" id="CHEBI:15378"/>
        <dbReference type="ChEBI" id="CHEBI:43474"/>
        <dbReference type="ChEBI" id="CHEBI:57783"/>
        <dbReference type="ChEBI" id="CHEBI:64076"/>
        <dbReference type="ChEBI" id="CHEBI:456215"/>
        <dbReference type="ChEBI" id="CHEBI:456216"/>
        <dbReference type="EC" id="4.2.1.136"/>
    </reaction>
</comment>
<feature type="binding site" evidence="17">
    <location>
        <position position="376"/>
    </location>
    <ligand>
        <name>(6S)-NADPHX</name>
        <dbReference type="ChEBI" id="CHEBI:64076"/>
    </ligand>
</feature>
<evidence type="ECO:0000256" key="7">
    <source>
        <dbReference type="ARBA" id="ARBA00022840"/>
    </source>
</evidence>
<evidence type="ECO:0000259" key="20">
    <source>
        <dbReference type="PROSITE" id="PS51383"/>
    </source>
</evidence>
<dbReference type="PROSITE" id="PS01050">
    <property type="entry name" value="YJEF_C_2"/>
    <property type="match status" value="1"/>
</dbReference>
<dbReference type="eggNOG" id="COG0063">
    <property type="taxonomic scope" value="Bacteria"/>
</dbReference>
<dbReference type="FunFam" id="3.40.1190.20:FF:000017">
    <property type="entry name" value="Multifunctional fusion protein"/>
    <property type="match status" value="1"/>
</dbReference>
<evidence type="ECO:0000259" key="21">
    <source>
        <dbReference type="PROSITE" id="PS51385"/>
    </source>
</evidence>
<dbReference type="HAMAP" id="MF_01965">
    <property type="entry name" value="NADHX_dehydratase"/>
    <property type="match status" value="1"/>
</dbReference>
<dbReference type="PANTHER" id="PTHR12592">
    <property type="entry name" value="ATP-DEPENDENT (S)-NAD(P)H-HYDRATE DEHYDRATASE FAMILY MEMBER"/>
    <property type="match status" value="1"/>
</dbReference>
<dbReference type="HAMAP" id="MF_01966">
    <property type="entry name" value="NADHX_epimerase"/>
    <property type="match status" value="1"/>
</dbReference>
<feature type="binding site" evidence="18">
    <location>
        <begin position="65"/>
        <end position="69"/>
    </location>
    <ligand>
        <name>(6S)-NADPHX</name>
        <dbReference type="ChEBI" id="CHEBI:64076"/>
    </ligand>
</feature>
<name>A0A1N6TTZ4_9GAMM</name>
<dbReference type="Gene3D" id="3.40.1190.20">
    <property type="match status" value="1"/>
</dbReference>
<protein>
    <recommendedName>
        <fullName evidence="19">Bifunctional NAD(P)H-hydrate repair enzyme</fullName>
    </recommendedName>
    <alternativeName>
        <fullName evidence="19">Nicotinamide nucleotide repair protein</fullName>
    </alternativeName>
    <domain>
        <recommendedName>
            <fullName evidence="19">ADP-dependent (S)-NAD(P)H-hydrate dehydratase</fullName>
            <ecNumber evidence="19">4.2.1.136</ecNumber>
        </recommendedName>
        <alternativeName>
            <fullName evidence="19">ADP-dependent NAD(P)HX dehydratase</fullName>
        </alternativeName>
    </domain>
    <domain>
        <recommendedName>
            <fullName evidence="19">NAD(P)H-hydrate epimerase</fullName>
            <ecNumber evidence="19">5.1.99.6</ecNumber>
        </recommendedName>
    </domain>
</protein>
<evidence type="ECO:0000256" key="12">
    <source>
        <dbReference type="ARBA" id="ARBA00023239"/>
    </source>
</evidence>
<evidence type="ECO:0000256" key="8">
    <source>
        <dbReference type="ARBA" id="ARBA00022857"/>
    </source>
</evidence>
<feature type="binding site" evidence="17">
    <location>
        <position position="441"/>
    </location>
    <ligand>
        <name>AMP</name>
        <dbReference type="ChEBI" id="CHEBI:456215"/>
    </ligand>
</feature>
<feature type="binding site" evidence="17">
    <location>
        <position position="327"/>
    </location>
    <ligand>
        <name>(6S)-NADPHX</name>
        <dbReference type="ChEBI" id="CHEBI:64076"/>
    </ligand>
</feature>
<comment type="similarity">
    <text evidence="18">Belongs to the NnrE/AIBP family.</text>
</comment>
<dbReference type="NCBIfam" id="TIGR00197">
    <property type="entry name" value="yjeF_nterm"/>
    <property type="match status" value="1"/>
</dbReference>
<keyword evidence="10 17" id="KW-0520">NAD</keyword>
<evidence type="ECO:0000256" key="11">
    <source>
        <dbReference type="ARBA" id="ARBA00023235"/>
    </source>
</evidence>
<dbReference type="PROSITE" id="PS51383">
    <property type="entry name" value="YJEF_C_3"/>
    <property type="match status" value="1"/>
</dbReference>
<dbReference type="Pfam" id="PF01256">
    <property type="entry name" value="Carb_kinase"/>
    <property type="match status" value="1"/>
</dbReference>
<keyword evidence="9 18" id="KW-0630">Potassium</keyword>
<comment type="similarity">
    <text evidence="4 19">In the C-terminal section; belongs to the NnrD/CARKD family.</text>
</comment>
<comment type="caution">
    <text evidence="18">Lacks conserved residue(s) required for the propagation of feature annotation.</text>
</comment>
<keyword evidence="13" id="KW-0511">Multifunctional enzyme</keyword>
<feature type="domain" description="YjeF C-terminal" evidence="20">
    <location>
        <begin position="231"/>
        <end position="501"/>
    </location>
</feature>
<feature type="binding site" evidence="17">
    <location>
        <position position="442"/>
    </location>
    <ligand>
        <name>(6S)-NADPHX</name>
        <dbReference type="ChEBI" id="CHEBI:64076"/>
    </ligand>
</feature>
<evidence type="ECO:0000256" key="13">
    <source>
        <dbReference type="ARBA" id="ARBA00023268"/>
    </source>
</evidence>
<evidence type="ECO:0000256" key="16">
    <source>
        <dbReference type="ARBA" id="ARBA00049209"/>
    </source>
</evidence>
<evidence type="ECO:0000256" key="19">
    <source>
        <dbReference type="PIRNR" id="PIRNR017184"/>
    </source>
</evidence>
<keyword evidence="6 17" id="KW-0547">Nucleotide-binding</keyword>
<dbReference type="NCBIfam" id="TIGR00196">
    <property type="entry name" value="yjeF_cterm"/>
    <property type="match status" value="1"/>
</dbReference>
<dbReference type="Proteomes" id="UP000186895">
    <property type="component" value="Unassembled WGS sequence"/>
</dbReference>
<comment type="similarity">
    <text evidence="17">Belongs to the NnrD/CARKD family.</text>
</comment>
<evidence type="ECO:0000256" key="3">
    <source>
        <dbReference type="ARBA" id="ARBA00006001"/>
    </source>
</evidence>
<feature type="binding site" evidence="17">
    <location>
        <position position="266"/>
    </location>
    <ligand>
        <name>(6S)-NADPHX</name>
        <dbReference type="ChEBI" id="CHEBI:64076"/>
    </ligand>
</feature>
<dbReference type="InterPro" id="IPR004443">
    <property type="entry name" value="YjeF_N_dom"/>
</dbReference>
<accession>A0A1N6TTZ4</accession>
<comment type="catalytic activity">
    <reaction evidence="1 18 19">
        <text>(6R)-NADHX = (6S)-NADHX</text>
        <dbReference type="Rhea" id="RHEA:32215"/>
        <dbReference type="ChEBI" id="CHEBI:64074"/>
        <dbReference type="ChEBI" id="CHEBI:64075"/>
        <dbReference type="EC" id="5.1.99.6"/>
    </reaction>
</comment>
<dbReference type="InterPro" id="IPR036652">
    <property type="entry name" value="YjeF_N_dom_sf"/>
</dbReference>
<dbReference type="GO" id="GO:0110051">
    <property type="term" value="P:metabolite repair"/>
    <property type="evidence" value="ECO:0007669"/>
    <property type="project" value="TreeGrafter"/>
</dbReference>
<keyword evidence="8 17" id="KW-0521">NADP</keyword>
<comment type="cofactor">
    <cofactor evidence="18 19">
        <name>K(+)</name>
        <dbReference type="ChEBI" id="CHEBI:29103"/>
    </cofactor>
    <text evidence="18 19">Binds 1 potassium ion per subunit.</text>
</comment>
<dbReference type="InterPro" id="IPR030677">
    <property type="entry name" value="Nnr"/>
</dbReference>
<keyword evidence="7 17" id="KW-0067">ATP-binding</keyword>
<sequence length="502" mass="52808">MTSRADLPAALYTAEQCRALDRTAIEQFGVPGFRLMQRAGHAAFVELQSRWPHVKRLTIACGAGNNGGDGLIIAGLARQQGLEVQVLVVQDDYAARLQGEALAAWQWAEAVGIELERWQPEQELTGEVLVDALLGTGLNGPVRGDCAKLIRQFNRSPRPVMAVDIPSGLCSDTGQVLGIAVKAERTVTFIGLKQGLMTHEGVDHCGELLFDALMVPEEVYEEVPMSAFRTDRDDLAKLLPPRKRSSHKGLFGHVMIIGGDYGMGGAALMAAEAAARSGAGLVSLATRPEHVAAALTRAPEVMAAGVNSGQDVQPLLQKPDVLVVGPGLGQSAWADQLLQQALNTGLPLVLDADALNLLRTRLGSHAGKHDWVLTPHPGEAARLLGCQTEDVQADRFAAVRELQAMLGGTVVLKGAGSLTFDGDMVHLCSAGNPGMACGGMGDVLSGIIGALRAQRLSTVDAARAGVFAHANAADLCAAEQGERGLLATDLVARVRRVLNGIG</sequence>
<feature type="binding site" evidence="18">
    <location>
        <begin position="135"/>
        <end position="141"/>
    </location>
    <ligand>
        <name>(6S)-NADPHX</name>
        <dbReference type="ChEBI" id="CHEBI:64076"/>
    </ligand>
</feature>
<keyword evidence="23" id="KW-1185">Reference proteome</keyword>
<feature type="binding site" evidence="18">
    <location>
        <position position="131"/>
    </location>
    <ligand>
        <name>K(+)</name>
        <dbReference type="ChEBI" id="CHEBI:29103"/>
    </ligand>
</feature>
<dbReference type="SUPFAM" id="SSF64153">
    <property type="entry name" value="YjeF N-terminal domain-like"/>
    <property type="match status" value="1"/>
</dbReference>
<comment type="subunit">
    <text evidence="17">Homotetramer.</text>
</comment>
<dbReference type="PROSITE" id="PS51385">
    <property type="entry name" value="YJEF_N"/>
    <property type="match status" value="1"/>
</dbReference>
<evidence type="ECO:0000256" key="9">
    <source>
        <dbReference type="ARBA" id="ARBA00022958"/>
    </source>
</evidence>
<dbReference type="EC" id="4.2.1.136" evidence="19"/>
<dbReference type="AlphaFoldDB" id="A0A1N6TTZ4"/>
<comment type="similarity">
    <text evidence="3 19">In the N-terminal section; belongs to the NnrE/AIBP family.</text>
</comment>
<reference evidence="22 23" key="1">
    <citation type="submission" date="2017-01" db="EMBL/GenBank/DDBJ databases">
        <authorList>
            <person name="Mah S.A."/>
            <person name="Swanson W.J."/>
            <person name="Moy G.W."/>
            <person name="Vacquier V.D."/>
        </authorList>
    </citation>
    <scope>NUCLEOTIDE SEQUENCE [LARGE SCALE GENOMIC DNA]</scope>
    <source>
        <strain evidence="22 23">DSM 7027</strain>
    </source>
</reference>
<dbReference type="RefSeq" id="WP_076463646.1">
    <property type="nucleotide sequence ID" value="NZ_FTMN01000006.1"/>
</dbReference>
<comment type="function">
    <text evidence="17">Catalyzes the dehydration of the S-form of NAD(P)HX at the expense of ADP, which is converted to AMP. Together with NAD(P)HX epimerase, which catalyzes the epimerization of the S- and R-forms, the enzyme allows the repair of both epimers of NAD(P)HX, a damaged form of NAD(P)H that is a result of enzymatic or heat-dependent hydration.</text>
</comment>
<evidence type="ECO:0000313" key="23">
    <source>
        <dbReference type="Proteomes" id="UP000186895"/>
    </source>
</evidence>
<dbReference type="STRING" id="49186.SAMN05421647_10630"/>
<evidence type="ECO:0000256" key="5">
    <source>
        <dbReference type="ARBA" id="ARBA00022723"/>
    </source>
</evidence>